<gene>
    <name evidence="2" type="ORF">HS088_TW06G00906</name>
</gene>
<dbReference type="FunCoup" id="A0A7J7DK50">
    <property type="interactions" value="1912"/>
</dbReference>
<evidence type="ECO:0000313" key="2">
    <source>
        <dbReference type="EMBL" id="KAF5746732.1"/>
    </source>
</evidence>
<dbReference type="PANTHER" id="PTHR35759:SF1">
    <property type="entry name" value="OS07G0673000 PROTEIN"/>
    <property type="match status" value="1"/>
</dbReference>
<evidence type="ECO:0000256" key="1">
    <source>
        <dbReference type="SAM" id="SignalP"/>
    </source>
</evidence>
<comment type="caution">
    <text evidence="2">The sequence shown here is derived from an EMBL/GenBank/DDBJ whole genome shotgun (WGS) entry which is preliminary data.</text>
</comment>
<evidence type="ECO:0000313" key="3">
    <source>
        <dbReference type="Proteomes" id="UP000593562"/>
    </source>
</evidence>
<feature type="signal peptide" evidence="1">
    <location>
        <begin position="1"/>
        <end position="21"/>
    </location>
</feature>
<organism evidence="2 3">
    <name type="scientific">Tripterygium wilfordii</name>
    <name type="common">Thunder God vine</name>
    <dbReference type="NCBI Taxonomy" id="458696"/>
    <lineage>
        <taxon>Eukaryota</taxon>
        <taxon>Viridiplantae</taxon>
        <taxon>Streptophyta</taxon>
        <taxon>Embryophyta</taxon>
        <taxon>Tracheophyta</taxon>
        <taxon>Spermatophyta</taxon>
        <taxon>Magnoliopsida</taxon>
        <taxon>eudicotyledons</taxon>
        <taxon>Gunneridae</taxon>
        <taxon>Pentapetalae</taxon>
        <taxon>rosids</taxon>
        <taxon>fabids</taxon>
        <taxon>Celastrales</taxon>
        <taxon>Celastraceae</taxon>
        <taxon>Tripterygium</taxon>
    </lineage>
</organism>
<keyword evidence="3" id="KW-1185">Reference proteome</keyword>
<dbReference type="OrthoDB" id="407127at2759"/>
<accession>A0A7J7DK50</accession>
<dbReference type="AlphaFoldDB" id="A0A7J7DK50"/>
<proteinExistence type="predicted"/>
<reference evidence="2 3" key="1">
    <citation type="journal article" date="2020" name="Nat. Commun.">
        <title>Genome of Tripterygium wilfordii and identification of cytochrome P450 involved in triptolide biosynthesis.</title>
        <authorList>
            <person name="Tu L."/>
            <person name="Su P."/>
            <person name="Zhang Z."/>
            <person name="Gao L."/>
            <person name="Wang J."/>
            <person name="Hu T."/>
            <person name="Zhou J."/>
            <person name="Zhang Y."/>
            <person name="Zhao Y."/>
            <person name="Liu Y."/>
            <person name="Song Y."/>
            <person name="Tong Y."/>
            <person name="Lu Y."/>
            <person name="Yang J."/>
            <person name="Xu C."/>
            <person name="Jia M."/>
            <person name="Peters R.J."/>
            <person name="Huang L."/>
            <person name="Gao W."/>
        </authorList>
    </citation>
    <scope>NUCLEOTIDE SEQUENCE [LARGE SCALE GENOMIC DNA]</scope>
    <source>
        <strain evidence="3">cv. XIE 37</strain>
        <tissue evidence="2">Leaf</tissue>
    </source>
</reference>
<protein>
    <submittedName>
        <fullName evidence="2">Uncharacterized protein</fullName>
    </submittedName>
</protein>
<dbReference type="EMBL" id="JAAARO010000006">
    <property type="protein sequence ID" value="KAF5746732.1"/>
    <property type="molecule type" value="Genomic_DNA"/>
</dbReference>
<dbReference type="PANTHER" id="PTHR35759">
    <property type="entry name" value="BNAA09G03860D PROTEIN"/>
    <property type="match status" value="1"/>
</dbReference>
<feature type="chain" id="PRO_5029740018" evidence="1">
    <location>
        <begin position="22"/>
        <end position="332"/>
    </location>
</feature>
<name>A0A7J7DK50_TRIWF</name>
<dbReference type="Proteomes" id="UP000593562">
    <property type="component" value="Unassembled WGS sequence"/>
</dbReference>
<sequence>MADSSLSIRLTILFSLSLTASSSFFLKQSLPSPTPSPSRSRFSPPVPKATPSDLISFLGSTSQSSKVNPLVARELSSCLKFVIPFSPVETKSSRSCTSGRRRSSSEENQLIWWPPKPVLELARLSVESGGDSDAIYRYLDPTVLRVPDVEGSIEDRCQLTRSPNCWRFISEDLNSYFGFLFEVIATRGSTVGLNLSLNRFDLFHGHIFLSVDSGRLGILFHAKEYPAYEKEVFPYNMGYCQIGSNVNYDESMNLRNILWLAPLPSNSTEEWLAPGVLVVLDAHPGGIIYRDLVPEYVNYARTIYEDEFGNVVADVNYLNVGKKAPDYQIFIC</sequence>
<dbReference type="InParanoid" id="A0A7J7DK50"/>
<keyword evidence="1" id="KW-0732">Signal</keyword>